<reference evidence="3 4" key="1">
    <citation type="submission" date="2016-10" db="EMBL/GenBank/DDBJ databases">
        <authorList>
            <person name="de Groot N.N."/>
        </authorList>
    </citation>
    <scope>NUCLEOTIDE SEQUENCE [LARGE SCALE GENOMIC DNA]</scope>
    <source>
        <strain evidence="3 4">CGMCC 4.2022</strain>
    </source>
</reference>
<evidence type="ECO:0000313" key="3">
    <source>
        <dbReference type="EMBL" id="SDN16655.1"/>
    </source>
</evidence>
<feature type="region of interest" description="Disordered" evidence="1">
    <location>
        <begin position="124"/>
        <end position="144"/>
    </location>
</feature>
<evidence type="ECO:0000313" key="4">
    <source>
        <dbReference type="Proteomes" id="UP000199341"/>
    </source>
</evidence>
<accession>A0A1G9Z6I4</accession>
<proteinExistence type="predicted"/>
<dbReference type="SUPFAM" id="SSF47413">
    <property type="entry name" value="lambda repressor-like DNA-binding domains"/>
    <property type="match status" value="1"/>
</dbReference>
<dbReference type="Gene3D" id="1.10.260.40">
    <property type="entry name" value="lambda repressor-like DNA-binding domains"/>
    <property type="match status" value="1"/>
</dbReference>
<evidence type="ECO:0000256" key="1">
    <source>
        <dbReference type="SAM" id="MobiDB-lite"/>
    </source>
</evidence>
<keyword evidence="4" id="KW-1185">Reference proteome</keyword>
<dbReference type="InterPro" id="IPR001387">
    <property type="entry name" value="Cro/C1-type_HTH"/>
</dbReference>
<evidence type="ECO:0000259" key="2">
    <source>
        <dbReference type="PROSITE" id="PS50943"/>
    </source>
</evidence>
<dbReference type="EMBL" id="FNIE01000003">
    <property type="protein sequence ID" value="SDN16655.1"/>
    <property type="molecule type" value="Genomic_DNA"/>
</dbReference>
<name>A0A1G9Z6I4_9ACTN</name>
<protein>
    <submittedName>
        <fullName evidence="3">Helix-turn-helix domain-containing protein</fullName>
    </submittedName>
</protein>
<dbReference type="STRING" id="310781.SAMN05216259_10321"/>
<dbReference type="Gene3D" id="1.25.40.10">
    <property type="entry name" value="Tetratricopeptide repeat domain"/>
    <property type="match status" value="1"/>
</dbReference>
<gene>
    <name evidence="3" type="ORF">SAMN05216259_10321</name>
</gene>
<feature type="domain" description="HTH cro/C1-type" evidence="2">
    <location>
        <begin position="70"/>
        <end position="114"/>
    </location>
</feature>
<dbReference type="Pfam" id="PF13560">
    <property type="entry name" value="HTH_31"/>
    <property type="match status" value="1"/>
</dbReference>
<dbReference type="InterPro" id="IPR011990">
    <property type="entry name" value="TPR-like_helical_dom_sf"/>
</dbReference>
<dbReference type="SMART" id="SM00530">
    <property type="entry name" value="HTH_XRE"/>
    <property type="match status" value="1"/>
</dbReference>
<organism evidence="3 4">
    <name type="scientific">Actinacidiphila guanduensis</name>
    <dbReference type="NCBI Taxonomy" id="310781"/>
    <lineage>
        <taxon>Bacteria</taxon>
        <taxon>Bacillati</taxon>
        <taxon>Actinomycetota</taxon>
        <taxon>Actinomycetes</taxon>
        <taxon>Kitasatosporales</taxon>
        <taxon>Streptomycetaceae</taxon>
        <taxon>Actinacidiphila</taxon>
    </lineage>
</organism>
<dbReference type="Proteomes" id="UP000199341">
    <property type="component" value="Unassembled WGS sequence"/>
</dbReference>
<dbReference type="GO" id="GO:0003677">
    <property type="term" value="F:DNA binding"/>
    <property type="evidence" value="ECO:0007669"/>
    <property type="project" value="InterPro"/>
</dbReference>
<dbReference type="OrthoDB" id="3398540at2"/>
<dbReference type="CDD" id="cd00093">
    <property type="entry name" value="HTH_XRE"/>
    <property type="match status" value="1"/>
</dbReference>
<dbReference type="InterPro" id="IPR010982">
    <property type="entry name" value="Lambda_DNA-bd_dom_sf"/>
</dbReference>
<dbReference type="PROSITE" id="PS50943">
    <property type="entry name" value="HTH_CROC1"/>
    <property type="match status" value="1"/>
</dbReference>
<sequence>MDTRRCDRCGCRLSEYNDDGSLCGPCQRTAAEASVVPDRVWRDVVVQESLRELDFGRLSKRLREIVPLRQDDLAHLVGLTQGYLSRLEAGKVRLTHIDRIIEFLDAVGTPAGLVGIPLRYVGATTTKSPRRSPGSRSEQGEAAAPWTTDRMVAALYDATRGESDAMRPNRRQFLLTGIALTAYIHQWGIAEAEPLHRALSGARVTPELVESLQGTIDHLRTMDASSGGAPVAGLARAHLRVVHEALKSGSYNEETGRRLAGIAADTAAQLGWSYFDAGYQDLAQGALLAALRAAKASGDPRFGAAALSFLAIQSYSVGDPRDAVTAMQAARKEIRSLPTLHLEAMLLTRQARGHAKLGEDNLARSALGRAADLAGHDPAELDPHWLYWMNDGEILGQTASCYLDLGEHKAAASYFARAASAANPREVRTQALFASRAATAHLLAGDRDGGFEAADTALRLAGSVHSARLADHLTTTAGYFQRTHDPRSKDLTERTRQVIATAESQQ</sequence>
<dbReference type="SUPFAM" id="SSF48452">
    <property type="entry name" value="TPR-like"/>
    <property type="match status" value="1"/>
</dbReference>
<dbReference type="AlphaFoldDB" id="A0A1G9Z6I4"/>